<proteinExistence type="predicted"/>
<dbReference type="STRING" id="569857.TP70_00695"/>
<dbReference type="Proteomes" id="UP000032366">
    <property type="component" value="Unassembled WGS sequence"/>
</dbReference>
<dbReference type="RefSeq" id="WP_044358611.1">
    <property type="nucleotide sequence ID" value="NZ_JXWY01000002.1"/>
</dbReference>
<dbReference type="InterPro" id="IPR015797">
    <property type="entry name" value="NUDIX_hydrolase-like_dom_sf"/>
</dbReference>
<name>A0A0D6XSM3_9STAP</name>
<accession>A0A0D6XSM3</accession>
<dbReference type="Gene3D" id="3.90.79.10">
    <property type="entry name" value="Nucleoside Triphosphate Pyrophosphohydrolase"/>
    <property type="match status" value="1"/>
</dbReference>
<dbReference type="CDD" id="cd04690">
    <property type="entry name" value="NUDIX_Hydrolase"/>
    <property type="match status" value="1"/>
</dbReference>
<dbReference type="Proteomes" id="UP000254100">
    <property type="component" value="Unassembled WGS sequence"/>
</dbReference>
<organism evidence="5 7">
    <name type="scientific">Staphylococcus microti</name>
    <dbReference type="NCBI Taxonomy" id="569857"/>
    <lineage>
        <taxon>Bacteria</taxon>
        <taxon>Bacillati</taxon>
        <taxon>Bacillota</taxon>
        <taxon>Bacilli</taxon>
        <taxon>Bacillales</taxon>
        <taxon>Staphylococcaceae</taxon>
        <taxon>Staphylococcus</taxon>
    </lineage>
</organism>
<dbReference type="Pfam" id="PF00293">
    <property type="entry name" value="NUDIX"/>
    <property type="match status" value="1"/>
</dbReference>
<dbReference type="PRINTS" id="PR00502">
    <property type="entry name" value="NUDIXFAMILY"/>
</dbReference>
<gene>
    <name evidence="5" type="ORF">NCTC13832_02151</name>
    <name evidence="4" type="ORF">TP70_00695</name>
</gene>
<keyword evidence="6" id="KW-1185">Reference proteome</keyword>
<evidence type="ECO:0000256" key="2">
    <source>
        <dbReference type="ARBA" id="ARBA00022801"/>
    </source>
</evidence>
<evidence type="ECO:0000259" key="3">
    <source>
        <dbReference type="PROSITE" id="PS51462"/>
    </source>
</evidence>
<dbReference type="PANTHER" id="PTHR43046">
    <property type="entry name" value="GDP-MANNOSE MANNOSYL HYDROLASE"/>
    <property type="match status" value="1"/>
</dbReference>
<evidence type="ECO:0000313" key="5">
    <source>
        <dbReference type="EMBL" id="SUM58401.1"/>
    </source>
</evidence>
<keyword evidence="2 5" id="KW-0378">Hydrolase</keyword>
<evidence type="ECO:0000313" key="7">
    <source>
        <dbReference type="Proteomes" id="UP000254100"/>
    </source>
</evidence>
<dbReference type="SUPFAM" id="SSF55811">
    <property type="entry name" value="Nudix"/>
    <property type="match status" value="1"/>
</dbReference>
<evidence type="ECO:0000313" key="4">
    <source>
        <dbReference type="EMBL" id="KIX91829.1"/>
    </source>
</evidence>
<dbReference type="PROSITE" id="PS51462">
    <property type="entry name" value="NUDIX"/>
    <property type="match status" value="1"/>
</dbReference>
<dbReference type="AlphaFoldDB" id="A0A0D6XSM3"/>
<dbReference type="GO" id="GO:0016787">
    <property type="term" value="F:hydrolase activity"/>
    <property type="evidence" value="ECO:0007669"/>
    <property type="project" value="UniProtKB-KW"/>
</dbReference>
<reference evidence="5 7" key="2">
    <citation type="submission" date="2018-06" db="EMBL/GenBank/DDBJ databases">
        <authorList>
            <consortium name="Pathogen Informatics"/>
            <person name="Doyle S."/>
        </authorList>
    </citation>
    <scope>NUCLEOTIDE SEQUENCE [LARGE SCALE GENOMIC DNA]</scope>
    <source>
        <strain evidence="5 7">NCTC13832</strain>
    </source>
</reference>
<dbReference type="EMBL" id="UHDT01000001">
    <property type="protein sequence ID" value="SUM58401.1"/>
    <property type="molecule type" value="Genomic_DNA"/>
</dbReference>
<dbReference type="EMBL" id="JXWY01000002">
    <property type="protein sequence ID" value="KIX91829.1"/>
    <property type="molecule type" value="Genomic_DNA"/>
</dbReference>
<dbReference type="InterPro" id="IPR020476">
    <property type="entry name" value="Nudix_hydrolase"/>
</dbReference>
<comment type="cofactor">
    <cofactor evidence="1">
        <name>Mg(2+)</name>
        <dbReference type="ChEBI" id="CHEBI:18420"/>
    </cofactor>
</comment>
<evidence type="ECO:0000256" key="1">
    <source>
        <dbReference type="ARBA" id="ARBA00001946"/>
    </source>
</evidence>
<evidence type="ECO:0000313" key="6">
    <source>
        <dbReference type="Proteomes" id="UP000032366"/>
    </source>
</evidence>
<dbReference type="OrthoDB" id="3532303at2"/>
<reference evidence="4 6" key="1">
    <citation type="submission" date="2015-01" db="EMBL/GenBank/DDBJ databases">
        <authorList>
            <person name="Guo J."/>
        </authorList>
    </citation>
    <scope>NUCLEOTIDE SEQUENCE [LARGE SCALE GENOMIC DNA]</scope>
    <source>
        <strain evidence="4 6">DSM 22147</strain>
    </source>
</reference>
<dbReference type="InterPro" id="IPR000086">
    <property type="entry name" value="NUDIX_hydrolase_dom"/>
</dbReference>
<sequence length="127" mass="15042">MIRCVCLVERKEDYLRLVQVRNREKLYFPGGKIEQGESLEAALIRELKEELQLSLSTEKLEYIGTVVGPAYPQKDMLTELNGFRCRRPIDWETIQINAEITEIDWVHLQDHHRIAPAVLKWIEKFEY</sequence>
<feature type="domain" description="Nudix hydrolase" evidence="3">
    <location>
        <begin position="1"/>
        <end position="127"/>
    </location>
</feature>
<protein>
    <submittedName>
        <fullName evidence="4">DNA mismatch repair protein MutT</fullName>
    </submittedName>
    <submittedName>
        <fullName evidence="5">Phosphohydrolase</fullName>
    </submittedName>
</protein>
<dbReference type="PANTHER" id="PTHR43046:SF14">
    <property type="entry name" value="MUTT_NUDIX FAMILY PROTEIN"/>
    <property type="match status" value="1"/>
</dbReference>